<dbReference type="RefSeq" id="WP_160893200.1">
    <property type="nucleotide sequence ID" value="NZ_WUMU01000005.1"/>
</dbReference>
<dbReference type="GO" id="GO:0005829">
    <property type="term" value="C:cytosol"/>
    <property type="evidence" value="ECO:0007669"/>
    <property type="project" value="TreeGrafter"/>
</dbReference>
<keyword evidence="2" id="KW-1185">Reference proteome</keyword>
<protein>
    <submittedName>
        <fullName evidence="1">HAD hydrolase-like protein</fullName>
    </submittedName>
</protein>
<dbReference type="GO" id="GO:0004713">
    <property type="term" value="F:protein tyrosine kinase activity"/>
    <property type="evidence" value="ECO:0007669"/>
    <property type="project" value="TreeGrafter"/>
</dbReference>
<dbReference type="PANTHER" id="PTHR43434:SF20">
    <property type="entry name" value="5'-NUCLEOTIDASE"/>
    <property type="match status" value="1"/>
</dbReference>
<dbReference type="EMBL" id="WUMU01000005">
    <property type="protein sequence ID" value="MXN17664.1"/>
    <property type="molecule type" value="Genomic_DNA"/>
</dbReference>
<dbReference type="InterPro" id="IPR036412">
    <property type="entry name" value="HAD-like_sf"/>
</dbReference>
<proteinExistence type="predicted"/>
<dbReference type="Proteomes" id="UP000477911">
    <property type="component" value="Unassembled WGS sequence"/>
</dbReference>
<reference evidence="1 2" key="1">
    <citation type="submission" date="2019-12" db="EMBL/GenBank/DDBJ databases">
        <authorList>
            <person name="Li M."/>
        </authorList>
    </citation>
    <scope>NUCLEOTIDE SEQUENCE [LARGE SCALE GENOMIC DNA]</scope>
    <source>
        <strain evidence="1 2">GBMRC 2024</strain>
    </source>
</reference>
<gene>
    <name evidence="1" type="ORF">GR170_07460</name>
</gene>
<dbReference type="InterPro" id="IPR023198">
    <property type="entry name" value="PGP-like_dom2"/>
</dbReference>
<organism evidence="1 2">
    <name type="scientific">Pseudooceanicola albus</name>
    <dbReference type="NCBI Taxonomy" id="2692189"/>
    <lineage>
        <taxon>Bacteria</taxon>
        <taxon>Pseudomonadati</taxon>
        <taxon>Pseudomonadota</taxon>
        <taxon>Alphaproteobacteria</taxon>
        <taxon>Rhodobacterales</taxon>
        <taxon>Paracoccaceae</taxon>
        <taxon>Pseudooceanicola</taxon>
    </lineage>
</organism>
<evidence type="ECO:0000313" key="1">
    <source>
        <dbReference type="EMBL" id="MXN17664.1"/>
    </source>
</evidence>
<keyword evidence="1" id="KW-0378">Hydrolase</keyword>
<dbReference type="InterPro" id="IPR041492">
    <property type="entry name" value="HAD_2"/>
</dbReference>
<sequence length="217" mass="23168">MSASKTLLFDLDGTLVDPGIGIIGSFRGALEELGVSAPPHEDLGWIIGPPLRKSFAAFLPETRVEDGIAGYRSRYNDQGGMFNATPYEGIHAALEGFRAKGFRIFVCTAKPAPFARKIIPHFDFAPYFDGIYGAELDGRFDDKGALIAHMLTVEGFAPETAIMIGDRANDTGAASRNGLRSVGVTWGYGSAEELTEGGATVLCEAPRDLPQVISALL</sequence>
<accession>A0A6L7FZY0</accession>
<dbReference type="Gene3D" id="3.40.50.1000">
    <property type="entry name" value="HAD superfamily/HAD-like"/>
    <property type="match status" value="1"/>
</dbReference>
<dbReference type="GO" id="GO:0016787">
    <property type="term" value="F:hydrolase activity"/>
    <property type="evidence" value="ECO:0007669"/>
    <property type="project" value="UniProtKB-KW"/>
</dbReference>
<dbReference type="SUPFAM" id="SSF56784">
    <property type="entry name" value="HAD-like"/>
    <property type="match status" value="1"/>
</dbReference>
<dbReference type="PANTHER" id="PTHR43434">
    <property type="entry name" value="PHOSPHOGLYCOLATE PHOSPHATASE"/>
    <property type="match status" value="1"/>
</dbReference>
<comment type="caution">
    <text evidence="1">The sequence shown here is derived from an EMBL/GenBank/DDBJ whole genome shotgun (WGS) entry which is preliminary data.</text>
</comment>
<dbReference type="Pfam" id="PF13419">
    <property type="entry name" value="HAD_2"/>
    <property type="match status" value="1"/>
</dbReference>
<dbReference type="AlphaFoldDB" id="A0A6L7FZY0"/>
<dbReference type="InterPro" id="IPR050155">
    <property type="entry name" value="HAD-like_hydrolase_sf"/>
</dbReference>
<dbReference type="InterPro" id="IPR023214">
    <property type="entry name" value="HAD_sf"/>
</dbReference>
<name>A0A6L7FZY0_9RHOB</name>
<evidence type="ECO:0000313" key="2">
    <source>
        <dbReference type="Proteomes" id="UP000477911"/>
    </source>
</evidence>
<dbReference type="Gene3D" id="1.10.150.240">
    <property type="entry name" value="Putative phosphatase, domain 2"/>
    <property type="match status" value="1"/>
</dbReference>